<proteinExistence type="predicted"/>
<keyword evidence="3" id="KW-1185">Reference proteome</keyword>
<dbReference type="EMBL" id="FOYO01000001">
    <property type="protein sequence ID" value="SFR47053.1"/>
    <property type="molecule type" value="Genomic_DNA"/>
</dbReference>
<protein>
    <submittedName>
        <fullName evidence="2">Uncharacterized protein</fullName>
    </submittedName>
</protein>
<name>A0A1I6GXR5_9RHOB</name>
<dbReference type="AlphaFoldDB" id="A0A1I6GXR5"/>
<dbReference type="Proteomes" id="UP000199658">
    <property type="component" value="Unassembled WGS sequence"/>
</dbReference>
<gene>
    <name evidence="2" type="ORF">SAMN04488002_2138</name>
</gene>
<reference evidence="3" key="1">
    <citation type="submission" date="2016-10" db="EMBL/GenBank/DDBJ databases">
        <authorList>
            <person name="Varghese N."/>
            <person name="Submissions S."/>
        </authorList>
    </citation>
    <scope>NUCLEOTIDE SEQUENCE [LARGE SCALE GENOMIC DNA]</scope>
    <source>
        <strain evidence="3">DSM 26921</strain>
    </source>
</reference>
<dbReference type="STRING" id="670154.SAMN04488002_2138"/>
<accession>A0A1I6GXR5</accession>
<organism evidence="2 3">
    <name type="scientific">Litoreibacter janthinus</name>
    <dbReference type="NCBI Taxonomy" id="670154"/>
    <lineage>
        <taxon>Bacteria</taxon>
        <taxon>Pseudomonadati</taxon>
        <taxon>Pseudomonadota</taxon>
        <taxon>Alphaproteobacteria</taxon>
        <taxon>Rhodobacterales</taxon>
        <taxon>Roseobacteraceae</taxon>
        <taxon>Litoreibacter</taxon>
    </lineage>
</organism>
<feature type="signal peptide" evidence="1">
    <location>
        <begin position="1"/>
        <end position="22"/>
    </location>
</feature>
<evidence type="ECO:0000256" key="1">
    <source>
        <dbReference type="SAM" id="SignalP"/>
    </source>
</evidence>
<evidence type="ECO:0000313" key="3">
    <source>
        <dbReference type="Proteomes" id="UP000199658"/>
    </source>
</evidence>
<feature type="chain" id="PRO_5011785560" evidence="1">
    <location>
        <begin position="23"/>
        <end position="150"/>
    </location>
</feature>
<dbReference type="RefSeq" id="WP_090216522.1">
    <property type="nucleotide sequence ID" value="NZ_FOYO01000001.1"/>
</dbReference>
<sequence length="150" mass="16095">MKRFLFAAAAAALMSVSAPAIAATYNCKISPKKGVGLYTGVTPTRLRVTISSGGRVVVSDNVIKKAGRQSVDGTLGRKIGKVQIFSWKLSPVPRSMLPPTETKFYEPTVNYRARLDTKTGKFSMRGSFVTRVSSANGGVNMQGFGTCRRG</sequence>
<evidence type="ECO:0000313" key="2">
    <source>
        <dbReference type="EMBL" id="SFR47053.1"/>
    </source>
</evidence>
<keyword evidence="1" id="KW-0732">Signal</keyword>